<proteinExistence type="predicted"/>
<name>A0A9X1B705_9GAMM</name>
<dbReference type="Proteomes" id="UP001138768">
    <property type="component" value="Unassembled WGS sequence"/>
</dbReference>
<dbReference type="PROSITE" id="PS50943">
    <property type="entry name" value="HTH_CROC1"/>
    <property type="match status" value="1"/>
</dbReference>
<reference evidence="2 3" key="1">
    <citation type="journal article" date="2020" name="Microorganisms">
        <title>Osmotic Adaptation and Compatible Solute Biosynthesis of Phototrophic Bacteria as Revealed from Genome Analyses.</title>
        <authorList>
            <person name="Imhoff J.F."/>
            <person name="Rahn T."/>
            <person name="Kunzel S."/>
            <person name="Keller A."/>
            <person name="Neulinger S.C."/>
        </authorList>
    </citation>
    <scope>NUCLEOTIDE SEQUENCE [LARGE SCALE GENOMIC DNA]</scope>
    <source>
        <strain evidence="2 3">DSM 25653</strain>
    </source>
</reference>
<comment type="caution">
    <text evidence="2">The sequence shown here is derived from an EMBL/GenBank/DDBJ whole genome shotgun (WGS) entry which is preliminary data.</text>
</comment>
<gene>
    <name evidence="2" type="ORF">CKO42_25170</name>
</gene>
<evidence type="ECO:0000313" key="3">
    <source>
        <dbReference type="Proteomes" id="UP001138768"/>
    </source>
</evidence>
<protein>
    <recommendedName>
        <fullName evidence="1">HTH cro/C1-type domain-containing protein</fullName>
    </recommendedName>
</protein>
<dbReference type="CDD" id="cd00093">
    <property type="entry name" value="HTH_XRE"/>
    <property type="match status" value="1"/>
</dbReference>
<dbReference type="AlphaFoldDB" id="A0A9X1B705"/>
<keyword evidence="3" id="KW-1185">Reference proteome</keyword>
<dbReference type="GO" id="GO:0003677">
    <property type="term" value="F:DNA binding"/>
    <property type="evidence" value="ECO:0007669"/>
    <property type="project" value="InterPro"/>
</dbReference>
<evidence type="ECO:0000259" key="1">
    <source>
        <dbReference type="PROSITE" id="PS50943"/>
    </source>
</evidence>
<organism evidence="2 3">
    <name type="scientific">Lamprobacter modestohalophilus</name>
    <dbReference type="NCBI Taxonomy" id="1064514"/>
    <lineage>
        <taxon>Bacteria</taxon>
        <taxon>Pseudomonadati</taxon>
        <taxon>Pseudomonadota</taxon>
        <taxon>Gammaproteobacteria</taxon>
        <taxon>Chromatiales</taxon>
        <taxon>Chromatiaceae</taxon>
        <taxon>Lamprobacter</taxon>
    </lineage>
</organism>
<dbReference type="RefSeq" id="WP_200251510.1">
    <property type="nucleotide sequence ID" value="NZ_JAXUFI010000005.1"/>
</dbReference>
<dbReference type="Pfam" id="PF13560">
    <property type="entry name" value="HTH_31"/>
    <property type="match status" value="1"/>
</dbReference>
<dbReference type="InterPro" id="IPR010982">
    <property type="entry name" value="Lambda_DNA-bd_dom_sf"/>
</dbReference>
<dbReference type="EMBL" id="NRRY01000092">
    <property type="protein sequence ID" value="MBK1621629.1"/>
    <property type="molecule type" value="Genomic_DNA"/>
</dbReference>
<dbReference type="Gene3D" id="1.10.260.40">
    <property type="entry name" value="lambda repressor-like DNA-binding domains"/>
    <property type="match status" value="1"/>
</dbReference>
<evidence type="ECO:0000313" key="2">
    <source>
        <dbReference type="EMBL" id="MBK1621629.1"/>
    </source>
</evidence>
<feature type="domain" description="HTH cro/C1-type" evidence="1">
    <location>
        <begin position="26"/>
        <end position="81"/>
    </location>
</feature>
<dbReference type="InterPro" id="IPR001387">
    <property type="entry name" value="Cro/C1-type_HTH"/>
</dbReference>
<dbReference type="SMART" id="SM00530">
    <property type="entry name" value="HTH_XRE"/>
    <property type="match status" value="1"/>
</dbReference>
<dbReference type="SUPFAM" id="SSF47413">
    <property type="entry name" value="lambda repressor-like DNA-binding domains"/>
    <property type="match status" value="1"/>
</dbReference>
<sequence length="97" mass="10418">MARTIRPIPLPSRPTIETQAEFGAFIRSLRTQLGLRIDDAAALCGVSVALLSALESGKPRSIGLDKALHIAQQLGLAVLAIPRADLPDTLHRLESKQ</sequence>
<accession>A0A9X1B705</accession>